<dbReference type="SUPFAM" id="SSF140500">
    <property type="entry name" value="BAS1536-like"/>
    <property type="match status" value="1"/>
</dbReference>
<dbReference type="RefSeq" id="WP_042360324.1">
    <property type="nucleotide sequence ID" value="NZ_JAFBEC010000002.1"/>
</dbReference>
<dbReference type="Gene3D" id="4.10.280.10">
    <property type="entry name" value="Helix-loop-helix DNA-binding domain"/>
    <property type="match status" value="1"/>
</dbReference>
<accession>A0ABS2P992</accession>
<sequence length="61" mass="7210">MEQDQQEIVEQLEQLRSKMIEMAKQHGMDHPLVLKYSQEIDLMHTELLKASHQELTVVSTY</sequence>
<dbReference type="Proteomes" id="UP000741863">
    <property type="component" value="Unassembled WGS sequence"/>
</dbReference>
<dbReference type="EMBL" id="JAFBEC010000002">
    <property type="protein sequence ID" value="MBM7631973.1"/>
    <property type="molecule type" value="Genomic_DNA"/>
</dbReference>
<proteinExistence type="predicted"/>
<comment type="caution">
    <text evidence="1">The sequence shown here is derived from an EMBL/GenBank/DDBJ whole genome shotgun (WGS) entry which is preliminary data.</text>
</comment>
<gene>
    <name evidence="1" type="ORF">JOD17_001065</name>
</gene>
<dbReference type="InterPro" id="IPR037208">
    <property type="entry name" value="Spo0E-like_sf"/>
</dbReference>
<evidence type="ECO:0008006" key="3">
    <source>
        <dbReference type="Google" id="ProtNLM"/>
    </source>
</evidence>
<dbReference type="InterPro" id="IPR018540">
    <property type="entry name" value="Spo0E-like"/>
</dbReference>
<evidence type="ECO:0000313" key="2">
    <source>
        <dbReference type="Proteomes" id="UP000741863"/>
    </source>
</evidence>
<dbReference type="InterPro" id="IPR036638">
    <property type="entry name" value="HLH_DNA-bd_sf"/>
</dbReference>
<evidence type="ECO:0000313" key="1">
    <source>
        <dbReference type="EMBL" id="MBM7631973.1"/>
    </source>
</evidence>
<protein>
    <recommendedName>
        <fullName evidence="3">Aspartyl-phosphate phosphatase Spo0E family protein</fullName>
    </recommendedName>
</protein>
<name>A0ABS2P992_9BACL</name>
<keyword evidence="2" id="KW-1185">Reference proteome</keyword>
<reference evidence="1 2" key="1">
    <citation type="submission" date="2021-01" db="EMBL/GenBank/DDBJ databases">
        <title>Genomic Encyclopedia of Type Strains, Phase IV (KMG-IV): sequencing the most valuable type-strain genomes for metagenomic binning, comparative biology and taxonomic classification.</title>
        <authorList>
            <person name="Goeker M."/>
        </authorList>
    </citation>
    <scope>NUCLEOTIDE SEQUENCE [LARGE SCALE GENOMIC DNA]</scope>
    <source>
        <strain evidence="1 2">DSM 25540</strain>
    </source>
</reference>
<organism evidence="1 2">
    <name type="scientific">Geomicrobium sediminis</name>
    <dbReference type="NCBI Taxonomy" id="1347788"/>
    <lineage>
        <taxon>Bacteria</taxon>
        <taxon>Bacillati</taxon>
        <taxon>Bacillota</taxon>
        <taxon>Bacilli</taxon>
        <taxon>Bacillales</taxon>
        <taxon>Geomicrobium</taxon>
    </lineage>
</organism>
<dbReference type="Pfam" id="PF09388">
    <property type="entry name" value="SpoOE-like"/>
    <property type="match status" value="1"/>
</dbReference>